<dbReference type="Proteomes" id="UP000193719">
    <property type="component" value="Unassembled WGS sequence"/>
</dbReference>
<reference evidence="2 3" key="1">
    <citation type="submission" date="2016-08" db="EMBL/GenBank/DDBJ databases">
        <title>Genomes of anaerobic fungi encode conserved fungal cellulosomes for biomass hydrolysis.</title>
        <authorList>
            <consortium name="DOE Joint Genome Institute"/>
            <person name="Haitjema C.H."/>
            <person name="Gilmore S.P."/>
            <person name="Henske J.K."/>
            <person name="Solomon K.V."/>
            <person name="De Groot R."/>
            <person name="Kuo A."/>
            <person name="Mondo S.J."/>
            <person name="Salamov A.A."/>
            <person name="Labutti K."/>
            <person name="Zhao Z."/>
            <person name="Chiniquy J."/>
            <person name="Barry K."/>
            <person name="Brewer H.M."/>
            <person name="Purvine S.O."/>
            <person name="Wright A.T."/>
            <person name="Boxma B."/>
            <person name="Van Alen T."/>
            <person name="Hackstein J.H."/>
            <person name="Baker S.E."/>
            <person name="Grigoriev I.V."/>
            <person name="O'Malley M.A."/>
        </authorList>
    </citation>
    <scope>NUCLEOTIDE SEQUENCE [LARGE SCALE GENOMIC DNA]</scope>
    <source>
        <strain evidence="3">finn</strain>
    </source>
</reference>
<protein>
    <recommendedName>
        <fullName evidence="1">Metallo-beta-lactamase domain-containing protein</fullName>
    </recommendedName>
</protein>
<organism evidence="2 3">
    <name type="scientific">Piromyces finnis</name>
    <dbReference type="NCBI Taxonomy" id="1754191"/>
    <lineage>
        <taxon>Eukaryota</taxon>
        <taxon>Fungi</taxon>
        <taxon>Fungi incertae sedis</taxon>
        <taxon>Chytridiomycota</taxon>
        <taxon>Chytridiomycota incertae sedis</taxon>
        <taxon>Neocallimastigomycetes</taxon>
        <taxon>Neocallimastigales</taxon>
        <taxon>Neocallimastigaceae</taxon>
        <taxon>Piromyces</taxon>
    </lineage>
</organism>
<dbReference type="EMBL" id="MCFH01000011">
    <property type="protein sequence ID" value="ORX54235.1"/>
    <property type="molecule type" value="Genomic_DNA"/>
</dbReference>
<sequence length="307" mass="34704">MVKLEEAVLLGTGTSGGIPNTCCLTDPERKCKTCLLSQEFTVHEDDGKVWYNPNKRRNTSCLLRIRADDNSIKNILIDTGKTFYEGTMEWFSKYNFRRIDAVILTHGHADAILGLDDLRQWTIGGENKVQEYIPIYLSQETMDVVSHSFPYLVNKTLASGGGDISQLRFNVIDINQPFYVEGIEIIPLPVHHGVFKDQPFICLGFRVDNFSYISDCVKIPETTFNLIKGSSVIILDALRYNSHKSHFSVDESLNELINLEPSNTCYLTGMAHYLEHEQLSKELAENTKLKDAGITVKVAYDGLRIPF</sequence>
<dbReference type="SUPFAM" id="SSF56281">
    <property type="entry name" value="Metallo-hydrolase/oxidoreductase"/>
    <property type="match status" value="1"/>
</dbReference>
<dbReference type="InterPro" id="IPR001279">
    <property type="entry name" value="Metallo-B-lactamas"/>
</dbReference>
<evidence type="ECO:0000313" key="3">
    <source>
        <dbReference type="Proteomes" id="UP000193719"/>
    </source>
</evidence>
<accession>A0A1Y1VEG2</accession>
<dbReference type="PANTHER" id="PTHR42663:SF6">
    <property type="entry name" value="HYDROLASE C777.06C-RELATED"/>
    <property type="match status" value="1"/>
</dbReference>
<evidence type="ECO:0000313" key="2">
    <source>
        <dbReference type="EMBL" id="ORX54235.1"/>
    </source>
</evidence>
<proteinExistence type="predicted"/>
<reference evidence="2 3" key="2">
    <citation type="submission" date="2016-08" db="EMBL/GenBank/DDBJ databases">
        <title>Pervasive Adenine N6-methylation of Active Genes in Fungi.</title>
        <authorList>
            <consortium name="DOE Joint Genome Institute"/>
            <person name="Mondo S.J."/>
            <person name="Dannebaum R.O."/>
            <person name="Kuo R.C."/>
            <person name="Labutti K."/>
            <person name="Haridas S."/>
            <person name="Kuo A."/>
            <person name="Salamov A."/>
            <person name="Ahrendt S.R."/>
            <person name="Lipzen A."/>
            <person name="Sullivan W."/>
            <person name="Andreopoulos W.B."/>
            <person name="Clum A."/>
            <person name="Lindquist E."/>
            <person name="Daum C."/>
            <person name="Ramamoorthy G.K."/>
            <person name="Gryganskyi A."/>
            <person name="Culley D."/>
            <person name="Magnuson J.K."/>
            <person name="James T.Y."/>
            <person name="O'Malley M.A."/>
            <person name="Stajich J.E."/>
            <person name="Spatafora J.W."/>
            <person name="Visel A."/>
            <person name="Grigoriev I.V."/>
        </authorList>
    </citation>
    <scope>NUCLEOTIDE SEQUENCE [LARGE SCALE GENOMIC DNA]</scope>
    <source>
        <strain evidence="3">finn</strain>
    </source>
</reference>
<dbReference type="AlphaFoldDB" id="A0A1Y1VEG2"/>
<evidence type="ECO:0000259" key="1">
    <source>
        <dbReference type="Pfam" id="PF12706"/>
    </source>
</evidence>
<dbReference type="InterPro" id="IPR036866">
    <property type="entry name" value="RibonucZ/Hydroxyglut_hydro"/>
</dbReference>
<gene>
    <name evidence="2" type="ORF">BCR36DRAFT_348290</name>
</gene>
<feature type="domain" description="Metallo-beta-lactamase" evidence="1">
    <location>
        <begin position="74"/>
        <end position="262"/>
    </location>
</feature>
<dbReference type="OrthoDB" id="341300at2759"/>
<dbReference type="PANTHER" id="PTHR42663">
    <property type="entry name" value="HYDROLASE C777.06C-RELATED-RELATED"/>
    <property type="match status" value="1"/>
</dbReference>
<name>A0A1Y1VEG2_9FUNG</name>
<dbReference type="STRING" id="1754191.A0A1Y1VEG2"/>
<keyword evidence="3" id="KW-1185">Reference proteome</keyword>
<comment type="caution">
    <text evidence="2">The sequence shown here is derived from an EMBL/GenBank/DDBJ whole genome shotgun (WGS) entry which is preliminary data.</text>
</comment>
<dbReference type="Pfam" id="PF12706">
    <property type="entry name" value="Lactamase_B_2"/>
    <property type="match status" value="1"/>
</dbReference>
<dbReference type="CDD" id="cd16279">
    <property type="entry name" value="metallo-hydrolase-like_MBL-fold"/>
    <property type="match status" value="1"/>
</dbReference>
<dbReference type="Gene3D" id="3.60.15.10">
    <property type="entry name" value="Ribonuclease Z/Hydroxyacylglutathione hydrolase-like"/>
    <property type="match status" value="1"/>
</dbReference>